<evidence type="ECO:0000313" key="15">
    <source>
        <dbReference type="Proteomes" id="UP000177230"/>
    </source>
</evidence>
<keyword evidence="3 12" id="KW-0963">Cytoplasm</keyword>
<evidence type="ECO:0000313" key="14">
    <source>
        <dbReference type="EMBL" id="OGF12661.1"/>
    </source>
</evidence>
<dbReference type="GO" id="GO:0030488">
    <property type="term" value="P:tRNA methylation"/>
    <property type="evidence" value="ECO:0007669"/>
    <property type="project" value="UniProtKB-UniRule"/>
</dbReference>
<dbReference type="Gene3D" id="3.20.20.70">
    <property type="entry name" value="Aldolase class I"/>
    <property type="match status" value="1"/>
</dbReference>
<evidence type="ECO:0000256" key="11">
    <source>
        <dbReference type="ARBA" id="ARBA00023014"/>
    </source>
</evidence>
<comment type="cofactor">
    <cofactor evidence="12">
        <name>[4Fe-4S] cluster</name>
        <dbReference type="ChEBI" id="CHEBI:49883"/>
    </cofactor>
    <text evidence="12">Binds 1 [4Fe-4S] cluster. The cluster is coordinated with 3 cysteines and an exchangeable S-adenosyl-L-methionine.</text>
</comment>
<dbReference type="PANTHER" id="PTHR30544">
    <property type="entry name" value="23S RRNA METHYLTRANSFERASE"/>
    <property type="match status" value="1"/>
</dbReference>
<name>A0A1F5RF53_9BACT</name>
<evidence type="ECO:0000256" key="10">
    <source>
        <dbReference type="ARBA" id="ARBA00023004"/>
    </source>
</evidence>
<dbReference type="GO" id="GO:0000049">
    <property type="term" value="F:tRNA binding"/>
    <property type="evidence" value="ECO:0007669"/>
    <property type="project" value="UniProtKB-UniRule"/>
</dbReference>
<sequence>MKNISNPSLKGLDLEEMQKTLAPLGARAFHARQIMAWFYQRGVSEFSRMTDLSKELRTGLEKTFRPDELRLSTQRRSRDGSRKILLETADSQLIESVLIPSKERLTACLSTQLGCRLNCGFCATGSLGLVRNLTAGEIVDQLFHLQGMMGWQNRITNIVFMGMGEPMLNYDATLSAARLINSHQGFNIGARHITISTSGIVPGILRLMEEPEQFKLAISLSATSDAVRDKIMPVNKKYPLKELLTAARDFSNRKGKLVFFEYILLAGINDSLGDADRLSKLLKNIPAKVNLIPYNPGGREGVFRPSSPQVQQAFFERLHQLGVAVTVRISKGQDISAACGQLRAAAISKQT</sequence>
<dbReference type="GO" id="GO:0005737">
    <property type="term" value="C:cytoplasm"/>
    <property type="evidence" value="ECO:0007669"/>
    <property type="project" value="UniProtKB-SubCell"/>
</dbReference>
<evidence type="ECO:0000256" key="3">
    <source>
        <dbReference type="ARBA" id="ARBA00022490"/>
    </source>
</evidence>
<dbReference type="GO" id="GO:0002935">
    <property type="term" value="F:tRNA (adenine(37)-C2)-methyltransferase activity"/>
    <property type="evidence" value="ECO:0007669"/>
    <property type="project" value="UniProtKB-UniRule"/>
</dbReference>
<comment type="caution">
    <text evidence="14">The sequence shown here is derived from an EMBL/GenBank/DDBJ whole genome shotgun (WGS) entry which is preliminary data.</text>
</comment>
<dbReference type="GO" id="GO:0070040">
    <property type="term" value="F:rRNA (adenine(2503)-C2-)-methyltransferase activity"/>
    <property type="evidence" value="ECO:0007669"/>
    <property type="project" value="UniProtKB-UniRule"/>
</dbReference>
<evidence type="ECO:0000256" key="1">
    <source>
        <dbReference type="ARBA" id="ARBA00004496"/>
    </source>
</evidence>
<dbReference type="PROSITE" id="PS51918">
    <property type="entry name" value="RADICAL_SAM"/>
    <property type="match status" value="1"/>
</dbReference>
<evidence type="ECO:0000256" key="8">
    <source>
        <dbReference type="ARBA" id="ARBA00022694"/>
    </source>
</evidence>
<dbReference type="InterPro" id="IPR027492">
    <property type="entry name" value="RNA_MTrfase_RlmN"/>
</dbReference>
<proteinExistence type="inferred from homology"/>
<comment type="miscellaneous">
    <text evidence="12">Reaction proceeds by a ping-pong mechanism involving intermediate methylation of a conserved cysteine residue.</text>
</comment>
<evidence type="ECO:0000256" key="4">
    <source>
        <dbReference type="ARBA" id="ARBA00022552"/>
    </source>
</evidence>
<accession>A0A1F5RF53</accession>
<protein>
    <recommendedName>
        <fullName evidence="12">Probable dual-specificity RNA methyltransferase RlmN</fullName>
        <ecNumber evidence="12">2.1.1.192</ecNumber>
    </recommendedName>
    <alternativeName>
        <fullName evidence="12">23S rRNA (adenine(2503)-C(2))-methyltransferase</fullName>
    </alternativeName>
    <alternativeName>
        <fullName evidence="12">23S rRNA m2A2503 methyltransferase</fullName>
    </alternativeName>
    <alternativeName>
        <fullName evidence="12">Ribosomal RNA large subunit methyltransferase N</fullName>
    </alternativeName>
    <alternativeName>
        <fullName evidence="12">tRNA (adenine(37)-C(2))-methyltransferase</fullName>
    </alternativeName>
    <alternativeName>
        <fullName evidence="12">tRNA m2A37 methyltransferase</fullName>
    </alternativeName>
</protein>
<comment type="function">
    <text evidence="12">Specifically methylates position 2 of adenine 2503 in 23S rRNA and position 2 of adenine 37 in tRNAs.</text>
</comment>
<dbReference type="GO" id="GO:0019843">
    <property type="term" value="F:rRNA binding"/>
    <property type="evidence" value="ECO:0007669"/>
    <property type="project" value="UniProtKB-UniRule"/>
</dbReference>
<keyword evidence="2 12" id="KW-0004">4Fe-4S</keyword>
<keyword evidence="7 12" id="KW-0949">S-adenosyl-L-methionine</keyword>
<organism evidence="14 15">
    <name type="scientific">Candidatus Edwardsbacteria bacterium GWF2_54_11</name>
    <dbReference type="NCBI Taxonomy" id="1817851"/>
    <lineage>
        <taxon>Bacteria</taxon>
        <taxon>Candidatus Edwardsiibacteriota</taxon>
    </lineage>
</organism>
<gene>
    <name evidence="12" type="primary">rlmN</name>
    <name evidence="14" type="ORF">A2024_00295</name>
</gene>
<feature type="binding site" evidence="12">
    <location>
        <position position="196"/>
    </location>
    <ligand>
        <name>S-adenosyl-L-methionine</name>
        <dbReference type="ChEBI" id="CHEBI:59789"/>
    </ligand>
</feature>
<feature type="active site" description="S-methylcysteine intermediate" evidence="12">
    <location>
        <position position="339"/>
    </location>
</feature>
<dbReference type="InterPro" id="IPR013785">
    <property type="entry name" value="Aldolase_TIM"/>
</dbReference>
<dbReference type="Proteomes" id="UP000177230">
    <property type="component" value="Unassembled WGS sequence"/>
</dbReference>
<keyword evidence="8 12" id="KW-0819">tRNA processing</keyword>
<dbReference type="Pfam" id="PF21016">
    <property type="entry name" value="RlmN_N"/>
    <property type="match status" value="1"/>
</dbReference>
<dbReference type="HAMAP" id="MF_01849">
    <property type="entry name" value="RNA_methyltr_RlmN"/>
    <property type="match status" value="1"/>
</dbReference>
<dbReference type="InterPro" id="IPR058240">
    <property type="entry name" value="rSAM_sf"/>
</dbReference>
<dbReference type="Gene3D" id="1.10.150.530">
    <property type="match status" value="1"/>
</dbReference>
<keyword evidence="12" id="KW-1015">Disulfide bond</keyword>
<dbReference type="AlphaFoldDB" id="A0A1F5RF53"/>
<dbReference type="EC" id="2.1.1.192" evidence="12"/>
<feature type="active site" description="Proton acceptor" evidence="12">
    <location>
        <position position="95"/>
    </location>
</feature>
<evidence type="ECO:0000256" key="12">
    <source>
        <dbReference type="HAMAP-Rule" id="MF_01849"/>
    </source>
</evidence>
<dbReference type="FunFam" id="3.20.20.70:FF:000014">
    <property type="entry name" value="Probable dual-specificity RNA methyltransferase RlmN"/>
    <property type="match status" value="1"/>
</dbReference>
<keyword evidence="11 12" id="KW-0411">Iron-sulfur</keyword>
<evidence type="ECO:0000256" key="6">
    <source>
        <dbReference type="ARBA" id="ARBA00022679"/>
    </source>
</evidence>
<reference evidence="14 15" key="1">
    <citation type="journal article" date="2016" name="Nat. Commun.">
        <title>Thousands of microbial genomes shed light on interconnected biogeochemical processes in an aquifer system.</title>
        <authorList>
            <person name="Anantharaman K."/>
            <person name="Brown C.T."/>
            <person name="Hug L.A."/>
            <person name="Sharon I."/>
            <person name="Castelle C.J."/>
            <person name="Probst A.J."/>
            <person name="Thomas B.C."/>
            <person name="Singh A."/>
            <person name="Wilkins M.J."/>
            <person name="Karaoz U."/>
            <person name="Brodie E.L."/>
            <person name="Williams K.H."/>
            <person name="Hubbard S.S."/>
            <person name="Banfield J.F."/>
        </authorList>
    </citation>
    <scope>NUCLEOTIDE SEQUENCE [LARGE SCALE GENOMIC DNA]</scope>
</reference>
<dbReference type="GO" id="GO:0046872">
    <property type="term" value="F:metal ion binding"/>
    <property type="evidence" value="ECO:0007669"/>
    <property type="project" value="UniProtKB-KW"/>
</dbReference>
<dbReference type="PANTHER" id="PTHR30544:SF5">
    <property type="entry name" value="RADICAL SAM CORE DOMAIN-CONTAINING PROTEIN"/>
    <property type="match status" value="1"/>
</dbReference>
<feature type="binding site" evidence="12">
    <location>
        <position position="122"/>
    </location>
    <ligand>
        <name>[4Fe-4S] cluster</name>
        <dbReference type="ChEBI" id="CHEBI:49883"/>
        <note>4Fe-4S-S-AdoMet</note>
    </ligand>
</feature>
<keyword evidence="10 12" id="KW-0408">Iron</keyword>
<dbReference type="SFLD" id="SFLDF00275">
    <property type="entry name" value="adenosine_C2_methyltransferase"/>
    <property type="match status" value="1"/>
</dbReference>
<dbReference type="GO" id="GO:0070475">
    <property type="term" value="P:rRNA base methylation"/>
    <property type="evidence" value="ECO:0007669"/>
    <property type="project" value="UniProtKB-UniRule"/>
</dbReference>
<evidence type="ECO:0000256" key="9">
    <source>
        <dbReference type="ARBA" id="ARBA00022723"/>
    </source>
</evidence>
<evidence type="ECO:0000256" key="7">
    <source>
        <dbReference type="ARBA" id="ARBA00022691"/>
    </source>
</evidence>
<keyword evidence="4 12" id="KW-0698">rRNA processing</keyword>
<keyword evidence="9 12" id="KW-0479">Metal-binding</keyword>
<dbReference type="EMBL" id="MFFM01000033">
    <property type="protein sequence ID" value="OGF12661.1"/>
    <property type="molecule type" value="Genomic_DNA"/>
</dbReference>
<evidence type="ECO:0000256" key="2">
    <source>
        <dbReference type="ARBA" id="ARBA00022485"/>
    </source>
</evidence>
<dbReference type="InterPro" id="IPR004383">
    <property type="entry name" value="rRNA_lsu_MTrfase_RlmN/Cfr"/>
</dbReference>
<comment type="catalytic activity">
    <reaction evidence="12">
        <text>adenosine(37) in tRNA + 2 reduced [2Fe-2S]-[ferredoxin] + 2 S-adenosyl-L-methionine = 2-methyladenosine(37) in tRNA + 5'-deoxyadenosine + L-methionine + 2 oxidized [2Fe-2S]-[ferredoxin] + S-adenosyl-L-homocysteine</text>
        <dbReference type="Rhea" id="RHEA:43332"/>
        <dbReference type="Rhea" id="RHEA-COMP:10000"/>
        <dbReference type="Rhea" id="RHEA-COMP:10001"/>
        <dbReference type="Rhea" id="RHEA-COMP:10162"/>
        <dbReference type="Rhea" id="RHEA-COMP:10485"/>
        <dbReference type="ChEBI" id="CHEBI:17319"/>
        <dbReference type="ChEBI" id="CHEBI:33737"/>
        <dbReference type="ChEBI" id="CHEBI:33738"/>
        <dbReference type="ChEBI" id="CHEBI:57844"/>
        <dbReference type="ChEBI" id="CHEBI:57856"/>
        <dbReference type="ChEBI" id="CHEBI:59789"/>
        <dbReference type="ChEBI" id="CHEBI:74411"/>
        <dbReference type="ChEBI" id="CHEBI:74497"/>
        <dbReference type="EC" id="2.1.1.192"/>
    </reaction>
</comment>
<comment type="caution">
    <text evidence="12">Lacks conserved residue(s) required for the propagation of feature annotation.</text>
</comment>
<dbReference type="CDD" id="cd01335">
    <property type="entry name" value="Radical_SAM"/>
    <property type="match status" value="1"/>
</dbReference>
<dbReference type="SUPFAM" id="SSF102114">
    <property type="entry name" value="Radical SAM enzymes"/>
    <property type="match status" value="1"/>
</dbReference>
<feature type="binding site" evidence="12">
    <location>
        <position position="295"/>
    </location>
    <ligand>
        <name>S-adenosyl-L-methionine</name>
        <dbReference type="ChEBI" id="CHEBI:59789"/>
    </ligand>
</feature>
<dbReference type="NCBIfam" id="TIGR00048">
    <property type="entry name" value="rRNA_mod_RlmN"/>
    <property type="match status" value="1"/>
</dbReference>
<keyword evidence="6 12" id="KW-0808">Transferase</keyword>
<comment type="subcellular location">
    <subcellularLocation>
        <location evidence="1 12">Cytoplasm</location>
    </subcellularLocation>
</comment>
<dbReference type="PIRSF" id="PIRSF006004">
    <property type="entry name" value="CHP00048"/>
    <property type="match status" value="1"/>
</dbReference>
<dbReference type="SFLD" id="SFLDG01062">
    <property type="entry name" value="methyltransferase_(Class_A)"/>
    <property type="match status" value="1"/>
</dbReference>
<evidence type="ECO:0000259" key="13">
    <source>
        <dbReference type="PROSITE" id="PS51918"/>
    </source>
</evidence>
<dbReference type="Pfam" id="PF04055">
    <property type="entry name" value="Radical_SAM"/>
    <property type="match status" value="1"/>
</dbReference>
<feature type="domain" description="Radical SAM core" evidence="13">
    <location>
        <begin position="101"/>
        <end position="334"/>
    </location>
</feature>
<dbReference type="InterPro" id="IPR040072">
    <property type="entry name" value="Methyltransferase_A"/>
</dbReference>
<dbReference type="GO" id="GO:0051539">
    <property type="term" value="F:4 iron, 4 sulfur cluster binding"/>
    <property type="evidence" value="ECO:0007669"/>
    <property type="project" value="UniProtKB-UniRule"/>
</dbReference>
<feature type="binding site" evidence="12">
    <location>
        <position position="115"/>
    </location>
    <ligand>
        <name>[4Fe-4S] cluster</name>
        <dbReference type="ChEBI" id="CHEBI:49883"/>
        <note>4Fe-4S-S-AdoMet</note>
    </ligand>
</feature>
<comment type="similarity">
    <text evidence="12">Belongs to the radical SAM superfamily. RlmN family.</text>
</comment>
<keyword evidence="5 12" id="KW-0489">Methyltransferase</keyword>
<dbReference type="InterPro" id="IPR007197">
    <property type="entry name" value="rSAM"/>
</dbReference>
<feature type="binding site" evidence="12">
    <location>
        <position position="119"/>
    </location>
    <ligand>
        <name>[4Fe-4S] cluster</name>
        <dbReference type="ChEBI" id="CHEBI:49883"/>
        <note>4Fe-4S-S-AdoMet</note>
    </ligand>
</feature>
<evidence type="ECO:0000256" key="5">
    <source>
        <dbReference type="ARBA" id="ARBA00022603"/>
    </source>
</evidence>
<dbReference type="SFLD" id="SFLDS00029">
    <property type="entry name" value="Radical_SAM"/>
    <property type="match status" value="1"/>
</dbReference>
<feature type="binding site" evidence="12">
    <location>
        <begin position="164"/>
        <end position="165"/>
    </location>
    <ligand>
        <name>S-adenosyl-L-methionine</name>
        <dbReference type="ChEBI" id="CHEBI:59789"/>
    </ligand>
</feature>
<dbReference type="InterPro" id="IPR048641">
    <property type="entry name" value="RlmN_N"/>
</dbReference>
<comment type="catalytic activity">
    <reaction evidence="12">
        <text>adenosine(2503) in 23S rRNA + 2 reduced [2Fe-2S]-[ferredoxin] + 2 S-adenosyl-L-methionine = 2-methyladenosine(2503) in 23S rRNA + 5'-deoxyadenosine + L-methionine + 2 oxidized [2Fe-2S]-[ferredoxin] + S-adenosyl-L-homocysteine</text>
        <dbReference type="Rhea" id="RHEA:42916"/>
        <dbReference type="Rhea" id="RHEA-COMP:10000"/>
        <dbReference type="Rhea" id="RHEA-COMP:10001"/>
        <dbReference type="Rhea" id="RHEA-COMP:10152"/>
        <dbReference type="Rhea" id="RHEA-COMP:10282"/>
        <dbReference type="ChEBI" id="CHEBI:17319"/>
        <dbReference type="ChEBI" id="CHEBI:33737"/>
        <dbReference type="ChEBI" id="CHEBI:33738"/>
        <dbReference type="ChEBI" id="CHEBI:57844"/>
        <dbReference type="ChEBI" id="CHEBI:57856"/>
        <dbReference type="ChEBI" id="CHEBI:59789"/>
        <dbReference type="ChEBI" id="CHEBI:74411"/>
        <dbReference type="ChEBI" id="CHEBI:74497"/>
        <dbReference type="EC" id="2.1.1.192"/>
    </reaction>
</comment>